<keyword evidence="1" id="KW-0812">Transmembrane</keyword>
<protein>
    <submittedName>
        <fullName evidence="2">Uncharacterized protein</fullName>
    </submittedName>
</protein>
<dbReference type="AlphaFoldDB" id="A0A1H0A1Z8"/>
<proteinExistence type="predicted"/>
<accession>A0A1H0A1Z8</accession>
<dbReference type="Proteomes" id="UP000324252">
    <property type="component" value="Unassembled WGS sequence"/>
</dbReference>
<keyword evidence="3" id="KW-1185">Reference proteome</keyword>
<keyword evidence="1" id="KW-0472">Membrane</keyword>
<sequence>MNKAISGGFAVLGLMSWYDPGFNGFWLDPSDVSDGDGRIVAAVFLVGAAIVFFQRD</sequence>
<evidence type="ECO:0000313" key="3">
    <source>
        <dbReference type="Proteomes" id="UP000324252"/>
    </source>
</evidence>
<name>A0A1H0A1Z8_9RHOB</name>
<dbReference type="RefSeq" id="WP_188129113.1">
    <property type="nucleotide sequence ID" value="NZ_FNIO01000001.1"/>
</dbReference>
<feature type="transmembrane region" description="Helical" evidence="1">
    <location>
        <begin position="37"/>
        <end position="53"/>
    </location>
</feature>
<keyword evidence="1" id="KW-1133">Transmembrane helix</keyword>
<reference evidence="2 3" key="1">
    <citation type="submission" date="2016-11" db="EMBL/GenBank/DDBJ databases">
        <authorList>
            <person name="Varghese N."/>
            <person name="Submissions S."/>
        </authorList>
    </citation>
    <scope>NUCLEOTIDE SEQUENCE [LARGE SCALE GENOMIC DNA]</scope>
    <source>
        <strain evidence="2 3">DSM 29620</strain>
    </source>
</reference>
<dbReference type="EMBL" id="FQZZ01000001">
    <property type="protein sequence ID" value="SHJ74213.1"/>
    <property type="molecule type" value="Genomic_DNA"/>
</dbReference>
<organism evidence="2 3">
    <name type="scientific">Lutimaribacter pacificus</name>
    <dbReference type="NCBI Taxonomy" id="391948"/>
    <lineage>
        <taxon>Bacteria</taxon>
        <taxon>Pseudomonadati</taxon>
        <taxon>Pseudomonadota</taxon>
        <taxon>Alphaproteobacteria</taxon>
        <taxon>Rhodobacterales</taxon>
        <taxon>Roseobacteraceae</taxon>
        <taxon>Lutimaribacter</taxon>
    </lineage>
</organism>
<evidence type="ECO:0000256" key="1">
    <source>
        <dbReference type="SAM" id="Phobius"/>
    </source>
</evidence>
<evidence type="ECO:0000313" key="2">
    <source>
        <dbReference type="EMBL" id="SHJ74213.1"/>
    </source>
</evidence>
<gene>
    <name evidence="2" type="ORF">SAMN05444142_1011216</name>
</gene>